<evidence type="ECO:0000256" key="6">
    <source>
        <dbReference type="ARBA" id="ARBA00023026"/>
    </source>
</evidence>
<keyword evidence="6" id="KW-0843">Virulence</keyword>
<keyword evidence="4" id="KW-0800">Toxin</keyword>
<dbReference type="Proteomes" id="UP001154255">
    <property type="component" value="Unassembled WGS sequence"/>
</dbReference>
<dbReference type="PANTHER" id="PTHR38340">
    <property type="entry name" value="S-LAYER PROTEIN"/>
    <property type="match status" value="1"/>
</dbReference>
<dbReference type="PANTHER" id="PTHR38340:SF1">
    <property type="entry name" value="S-LAYER PROTEIN"/>
    <property type="match status" value="1"/>
</dbReference>
<evidence type="ECO:0000256" key="4">
    <source>
        <dbReference type="ARBA" id="ARBA00022656"/>
    </source>
</evidence>
<dbReference type="EMBL" id="CAMXCM010000008">
    <property type="protein sequence ID" value="CAI3955338.1"/>
    <property type="molecule type" value="Genomic_DNA"/>
</dbReference>
<name>A0A9W4TQF5_9PROT</name>
<dbReference type="SUPFAM" id="SSF51120">
    <property type="entry name" value="beta-Roll"/>
    <property type="match status" value="8"/>
</dbReference>
<dbReference type="InterPro" id="IPR050557">
    <property type="entry name" value="RTX_toxin/Mannuronan_C5-epim"/>
</dbReference>
<evidence type="ECO:0000313" key="10">
    <source>
        <dbReference type="Proteomes" id="UP001154255"/>
    </source>
</evidence>
<organism evidence="8 10">
    <name type="scientific">Commensalibacter communis</name>
    <dbReference type="NCBI Taxonomy" id="2972786"/>
    <lineage>
        <taxon>Bacteria</taxon>
        <taxon>Pseudomonadati</taxon>
        <taxon>Pseudomonadota</taxon>
        <taxon>Alphaproteobacteria</taxon>
        <taxon>Acetobacterales</taxon>
        <taxon>Acetobacteraceae</taxon>
    </lineage>
</organism>
<keyword evidence="11" id="KW-1185">Reference proteome</keyword>
<comment type="subcellular location">
    <subcellularLocation>
        <location evidence="1">Membrane</location>
    </subcellularLocation>
    <subcellularLocation>
        <location evidence="2">Secreted</location>
    </subcellularLocation>
</comment>
<keyword evidence="5" id="KW-0677">Repeat</keyword>
<comment type="caution">
    <text evidence="8">The sequence shown here is derived from an EMBL/GenBank/DDBJ whole genome shotgun (WGS) entry which is preliminary data.</text>
</comment>
<dbReference type="GO" id="GO:0005576">
    <property type="term" value="C:extracellular region"/>
    <property type="evidence" value="ECO:0007669"/>
    <property type="project" value="UniProtKB-SubCell"/>
</dbReference>
<dbReference type="InterPro" id="IPR011049">
    <property type="entry name" value="Serralysin-like_metalloprot_C"/>
</dbReference>
<dbReference type="InterPro" id="IPR003995">
    <property type="entry name" value="RTX_toxin_determinant-A"/>
</dbReference>
<dbReference type="PRINTS" id="PR00313">
    <property type="entry name" value="CABNDNGRPT"/>
</dbReference>
<dbReference type="Proteomes" id="UP001154259">
    <property type="component" value="Unassembled WGS sequence"/>
</dbReference>
<keyword evidence="7" id="KW-0472">Membrane</keyword>
<evidence type="ECO:0000256" key="7">
    <source>
        <dbReference type="ARBA" id="ARBA00023136"/>
    </source>
</evidence>
<keyword evidence="3" id="KW-0964">Secreted</keyword>
<dbReference type="GO" id="GO:0090729">
    <property type="term" value="F:toxin activity"/>
    <property type="evidence" value="ECO:0007669"/>
    <property type="project" value="UniProtKB-KW"/>
</dbReference>
<gene>
    <name evidence="9" type="ORF">R53529_LOCUS2088</name>
    <name evidence="8" type="ORF">R53530_LOCUS2085</name>
</gene>
<dbReference type="GO" id="GO:0005509">
    <property type="term" value="F:calcium ion binding"/>
    <property type="evidence" value="ECO:0007669"/>
    <property type="project" value="InterPro"/>
</dbReference>
<evidence type="ECO:0000313" key="8">
    <source>
        <dbReference type="EMBL" id="CAI3955338.1"/>
    </source>
</evidence>
<protein>
    <submittedName>
        <fullName evidence="8 9">RTX toxin-related</fullName>
    </submittedName>
</protein>
<evidence type="ECO:0000256" key="5">
    <source>
        <dbReference type="ARBA" id="ARBA00022737"/>
    </source>
</evidence>
<dbReference type="InterPro" id="IPR001343">
    <property type="entry name" value="Hemolysn_Ca-bd"/>
</dbReference>
<sequence>MSSNIEIIGTPENDYLSGGDGSNTYVLSKGAGHDTIYNHVTNPEDKDIIQFTDVSSKDVTGASIEGNDLIIQYGENDSVRLQYYFDPSNSFRVQEYQFTDQTLNNDQLMALLPIDVKTDNNTYQFGNGGNQINGNAFNNSYYSGNGNDVVQTGDGNNYVDAQDGDDQIIGGIGNDTIYGGAGNDVINGGAGNDSLYGGAGNDTIYGGSGNDILDGGLGNDSLYGGVGNNILIGGTGDDYMAGDEGSNTYVLSKGDGHDTIYNHVTNPADKSVVQFTDISSKDVTGASIEGNDLIIQYGENDSVRLQYYFDPSNSFRVQEYQFTDQTLNNDQLMALLPIDVKSSDTSYQFGNGGNQINGDASNNNFYSGNGNDIVQTGDGNNYVDAQDGDDQITGGIGNDTIYGGAGNDVINGGAGNDSLYGGSGNDTLIGGAGNDYLSGDEGSDTYVLSKGDGNDTIYNHITNSTDKDVVQFKDISSKDVTGASIEGNDLIIQYGENDSVRLQYYFDPSNSFRVQEYQFTDQTLNNDQLMALLPINVKTGHAAYQFGNGGNQINGDASNNSFYSGNGNDIVQTGDGNNYVDAQDGDDHVYGGSGNDTIYGGTGNDVIDGGAGNDILDGGVGNDTILGGTGNDTIYGGAGDDLLYGGANNDNLYGGAGNDTLIGGTGDDYLSGGEGSNTYVFSTDSGNDTIYNRVVNPEDKSVVHFTDISSKDVSNAYAQGNDLVIQYGKNDSIRLQNYFDQSYNFRVQEYQFTDQTLNNDQLMALLPIDVKTGDTSYQFGNGGNQINGDASNNNFFTGNGNDIIQAGDGNNYVDAQDGDDQIYSGSGNDSLYGGAGNDIIDGGAGNDSLYGGTGNDTLIGGAGDDYLSGDEGSDTYVLSKGAGNDTIYNHVTNSTDKSVIQFTDISSKDVTGASIEGNDLIIQYGENDSVRLQYYFDPSNNFRVQEYQFSDQTLNNDQLMALLPIDVKSSDTSYQFGNGGNQINGDASNNSFFTGNGNDVIQTGDGNNYVNAQDGDDQITGGIGNDTIYGGAGNDVINGGAGNDTLYGGTGNDTLIGGAGDDYLSGDEGSDTYVLSKGDGHDTIYNHVTNPADKSVVQFTDISSKDVTRASVEGNDLVVQYGENDSVRLQYYFDPSNSFRVQEYQFTDQTLNNDQLMALLPIDVKSSDTSYQFGNGGNQINGDASNNNFYSGNGNDIVQTGDGNNYVDAQDGDDQITGGIGNDTIYGGAGNDVINGGAGNDSLYGGAGNDTLIGGTGDDYMAGDEGSNTYVLSKGDGHDTIYNHVTNPADKSVIQFKDISSNDVSGTSIEGNDLVIQYGENDSVRLQYYFDPSNSFRVQEYQFADQTLNNDQLMALLPIDNKVDNFNINDWVGKNDNSTKQAFDMGAQKISQKNIDQHAPTVTESQAIPLTSIDTSLTHSSDIVLQNKA</sequence>
<dbReference type="Gene3D" id="2.150.10.10">
    <property type="entry name" value="Serralysin-like metalloprotease, C-terminal"/>
    <property type="match status" value="12"/>
</dbReference>
<evidence type="ECO:0000256" key="1">
    <source>
        <dbReference type="ARBA" id="ARBA00004370"/>
    </source>
</evidence>
<evidence type="ECO:0000256" key="2">
    <source>
        <dbReference type="ARBA" id="ARBA00004613"/>
    </source>
</evidence>
<dbReference type="Pfam" id="PF00353">
    <property type="entry name" value="HemolysinCabind"/>
    <property type="match status" value="15"/>
</dbReference>
<dbReference type="EMBL" id="CAMXCS010000008">
    <property type="protein sequence ID" value="CAI3957505.1"/>
    <property type="molecule type" value="Genomic_DNA"/>
</dbReference>
<evidence type="ECO:0000313" key="11">
    <source>
        <dbReference type="Proteomes" id="UP001154259"/>
    </source>
</evidence>
<dbReference type="InterPro" id="IPR018511">
    <property type="entry name" value="Hemolysin-typ_Ca-bd_CS"/>
</dbReference>
<dbReference type="PRINTS" id="PR01488">
    <property type="entry name" value="RTXTOXINA"/>
</dbReference>
<dbReference type="GO" id="GO:0016020">
    <property type="term" value="C:membrane"/>
    <property type="evidence" value="ECO:0007669"/>
    <property type="project" value="UniProtKB-SubCell"/>
</dbReference>
<evidence type="ECO:0000313" key="9">
    <source>
        <dbReference type="EMBL" id="CAI3957505.1"/>
    </source>
</evidence>
<dbReference type="RefSeq" id="WP_271790508.1">
    <property type="nucleotide sequence ID" value="NZ_CAMXCM010000008.1"/>
</dbReference>
<dbReference type="PROSITE" id="PS00330">
    <property type="entry name" value="HEMOLYSIN_CALCIUM"/>
    <property type="match status" value="22"/>
</dbReference>
<accession>A0A9W4TQF5</accession>
<reference evidence="8" key="1">
    <citation type="submission" date="2022-10" db="EMBL/GenBank/DDBJ databases">
        <authorList>
            <person name="Botero Cardona J."/>
        </authorList>
    </citation>
    <scope>NUCLEOTIDE SEQUENCE</scope>
    <source>
        <strain evidence="8">LMG 31819</strain>
        <strain evidence="9">R-53529</strain>
    </source>
</reference>
<evidence type="ECO:0000256" key="3">
    <source>
        <dbReference type="ARBA" id="ARBA00022525"/>
    </source>
</evidence>
<proteinExistence type="predicted"/>